<gene>
    <name evidence="1" type="ORF">M2283_004409</name>
</gene>
<comment type="caution">
    <text evidence="1">The sequence shown here is derived from an EMBL/GenBank/DDBJ whole genome shotgun (WGS) entry which is preliminary data.</text>
</comment>
<reference evidence="1 2" key="1">
    <citation type="submission" date="2023-04" db="EMBL/GenBank/DDBJ databases">
        <title>Forest soil microbial communities from Buena Vista Peninsula, Colon Province, Panama.</title>
        <authorList>
            <person name="Bouskill N."/>
        </authorList>
    </citation>
    <scope>NUCLEOTIDE SEQUENCE [LARGE SCALE GENOMIC DNA]</scope>
    <source>
        <strain evidence="1 2">GGS1</strain>
    </source>
</reference>
<organism evidence="1 2">
    <name type="scientific">Streptomyces pseudovenezuelae</name>
    <dbReference type="NCBI Taxonomy" id="67350"/>
    <lineage>
        <taxon>Bacteria</taxon>
        <taxon>Bacillati</taxon>
        <taxon>Actinomycetota</taxon>
        <taxon>Actinomycetes</taxon>
        <taxon>Kitasatosporales</taxon>
        <taxon>Streptomycetaceae</taxon>
        <taxon>Streptomyces</taxon>
        <taxon>Streptomyces aurantiacus group</taxon>
    </lineage>
</organism>
<sequence length="400" mass="46689">MSDHLDREIERVNQHTRAMLNEYVAWDQKITVGEIQYSSYDDMIDFINFRMETADSCLMLIENGKISDSLGLCRSLLEYYLLLTLMCRGRKLIKVQDLSALTEGQFKARLKEEREKLEELHHEGKAQHCVEVKRAPRVSRRLMHVYEGLRSKEDSEFIVPVHYFQFREFRPEQMRLNNEDYFEYYEREPETKKILKGHRDDAALNYKFYLSYDGLLECLALNELIDEAVIARIEAHYTFLGKFLHPTHDAARDLHDRSNWHRNRTGLGIEQPYSKVSVLLASLYVCYLVAGLLDEISGLIEGAPSKYISQAGTEELRVLTRGVPENFPYFWFLFNDPPLWDRFNYCVHHATDDELQAWGGYAGVPKERVPFDQYIYGHLERAVGGAGNARCGRYPSPIFT</sequence>
<protein>
    <submittedName>
        <fullName evidence="1">Uncharacterized protein</fullName>
    </submittedName>
</protein>
<dbReference type="EMBL" id="JARXVH010000006">
    <property type="protein sequence ID" value="MDH6217091.1"/>
    <property type="molecule type" value="Genomic_DNA"/>
</dbReference>
<evidence type="ECO:0000313" key="2">
    <source>
        <dbReference type="Proteomes" id="UP001160499"/>
    </source>
</evidence>
<dbReference type="RefSeq" id="WP_280878021.1">
    <property type="nucleotide sequence ID" value="NZ_JARXVH010000006.1"/>
</dbReference>
<accession>A0ABT6LN59</accession>
<keyword evidence="2" id="KW-1185">Reference proteome</keyword>
<dbReference type="Proteomes" id="UP001160499">
    <property type="component" value="Unassembled WGS sequence"/>
</dbReference>
<proteinExistence type="predicted"/>
<name>A0ABT6LN59_9ACTN</name>
<evidence type="ECO:0000313" key="1">
    <source>
        <dbReference type="EMBL" id="MDH6217091.1"/>
    </source>
</evidence>